<dbReference type="EMBL" id="JAQIZZ010000005">
    <property type="protein sequence ID" value="KAJ5540410.1"/>
    <property type="molecule type" value="Genomic_DNA"/>
</dbReference>
<gene>
    <name evidence="2" type="ORF">N7494_005486</name>
</gene>
<dbReference type="Pfam" id="PF10282">
    <property type="entry name" value="Lactonase"/>
    <property type="match status" value="1"/>
</dbReference>
<reference evidence="2 3" key="1">
    <citation type="journal article" date="2023" name="IMA Fungus">
        <title>Comparative genomic study of the Penicillium genus elucidates a diverse pangenome and 15 lateral gene transfer events.</title>
        <authorList>
            <person name="Petersen C."/>
            <person name="Sorensen T."/>
            <person name="Nielsen M.R."/>
            <person name="Sondergaard T.E."/>
            <person name="Sorensen J.L."/>
            <person name="Fitzpatrick D.A."/>
            <person name="Frisvad J.C."/>
            <person name="Nielsen K.L."/>
        </authorList>
    </citation>
    <scope>NUCLEOTIDE SEQUENCE [LARGE SCALE GENOMIC DNA]</scope>
    <source>
        <strain evidence="2 3">IBT 35679</strain>
    </source>
</reference>
<accession>A0AAD6CUD8</accession>
<comment type="similarity">
    <text evidence="1">Belongs to the cycloisomerase 2 family.</text>
</comment>
<comment type="caution">
    <text evidence="2">The sequence shown here is derived from an EMBL/GenBank/DDBJ whole genome shotgun (WGS) entry which is preliminary data.</text>
</comment>
<proteinExistence type="inferred from homology"/>
<protein>
    <recommendedName>
        <fullName evidence="4">Carboxy-cis,cis-muconate cyclase</fullName>
    </recommendedName>
</protein>
<dbReference type="AlphaFoldDB" id="A0AAD6CUD8"/>
<dbReference type="SUPFAM" id="SSF75011">
    <property type="entry name" value="3-carboxy-cis,cis-mucoante lactonizing enzyme"/>
    <property type="match status" value="1"/>
</dbReference>
<evidence type="ECO:0000313" key="3">
    <source>
        <dbReference type="Proteomes" id="UP001220324"/>
    </source>
</evidence>
<dbReference type="Gene3D" id="2.130.10.10">
    <property type="entry name" value="YVTN repeat-like/Quinoprotein amine dehydrogenase"/>
    <property type="match status" value="1"/>
</dbReference>
<dbReference type="InterPro" id="IPR019405">
    <property type="entry name" value="Lactonase_7-beta_prop"/>
</dbReference>
<sequence>MAFDDETMALTLLNNITTESDHFWITLDHQKKRLYATSETSWSSYVIEDSKSLRRDKSLNFQGNCSGSQPIFVEGSSLFPYTVYGVTYGGNKSCGNVLSVDESGSLSQIIQAFDYGPSSGVHGLALGPGSEVLYSADDSGNAIWTHTVNPKNGQLQYLDRIVAPTSGSDPRHIAVHPKGKFAYVIFEGTNRLALYKIDPDTKRLAYSKSFSLLPNGYPTSKYMADEVALSYSASYIWATTRSTRSNHTGYISAFEASSDGDILSQLFLDPTTTSGAMSNAVAPSTFSDNFVALTDSEKGFVQIWKFVNGSTEVVATLNLQDGGCCANAVWLD</sequence>
<dbReference type="InterPro" id="IPR015943">
    <property type="entry name" value="WD40/YVTN_repeat-like_dom_sf"/>
</dbReference>
<name>A0AAD6CUD8_9EURO</name>
<dbReference type="PANTHER" id="PTHR30344:SF4">
    <property type="entry name" value="CYCLASE, PUTATIVE (AFU_ORTHOLOGUE AFUA_6G11580)-RELATED"/>
    <property type="match status" value="1"/>
</dbReference>
<dbReference type="Proteomes" id="UP001220324">
    <property type="component" value="Unassembled WGS sequence"/>
</dbReference>
<evidence type="ECO:0008006" key="4">
    <source>
        <dbReference type="Google" id="ProtNLM"/>
    </source>
</evidence>
<keyword evidence="3" id="KW-1185">Reference proteome</keyword>
<dbReference type="GO" id="GO:0017057">
    <property type="term" value="F:6-phosphogluconolactonase activity"/>
    <property type="evidence" value="ECO:0007669"/>
    <property type="project" value="TreeGrafter"/>
</dbReference>
<evidence type="ECO:0000256" key="1">
    <source>
        <dbReference type="ARBA" id="ARBA00005564"/>
    </source>
</evidence>
<organism evidence="2 3">
    <name type="scientific">Penicillium frequentans</name>
    <dbReference type="NCBI Taxonomy" id="3151616"/>
    <lineage>
        <taxon>Eukaryota</taxon>
        <taxon>Fungi</taxon>
        <taxon>Dikarya</taxon>
        <taxon>Ascomycota</taxon>
        <taxon>Pezizomycotina</taxon>
        <taxon>Eurotiomycetes</taxon>
        <taxon>Eurotiomycetidae</taxon>
        <taxon>Eurotiales</taxon>
        <taxon>Aspergillaceae</taxon>
        <taxon>Penicillium</taxon>
    </lineage>
</organism>
<evidence type="ECO:0000313" key="2">
    <source>
        <dbReference type="EMBL" id="KAJ5540410.1"/>
    </source>
</evidence>
<dbReference type="InterPro" id="IPR050282">
    <property type="entry name" value="Cycloisomerase_2"/>
</dbReference>
<dbReference type="PANTHER" id="PTHR30344">
    <property type="entry name" value="6-PHOSPHOGLUCONOLACTONASE-RELATED"/>
    <property type="match status" value="1"/>
</dbReference>